<sequence>MERGGGDRDVAPPRSAPSHFLVLFFPSSLAHSSSPLFHLPSSNLTSPLWRSRNGREHLACYIPPSANHFVGPFAAKTDLENTLALHDVTIAPSAKKLWGVEEPKDEPKSILNLNEHQMWRDSTWSTSDGWGGVAMTTGVLAPALVGGGGAPCPAHPILVSPLWKYRSHKRKSPL</sequence>
<accession>A0A9P0HIN1</accession>
<proteinExistence type="predicted"/>
<keyword evidence="2" id="KW-1185">Reference proteome</keyword>
<dbReference type="EMBL" id="OV725081">
    <property type="protein sequence ID" value="CAH1403245.1"/>
    <property type="molecule type" value="Genomic_DNA"/>
</dbReference>
<name>A0A9P0HIN1_NEZVI</name>
<protein>
    <submittedName>
        <fullName evidence="1">Uncharacterized protein</fullName>
    </submittedName>
</protein>
<reference evidence="1" key="1">
    <citation type="submission" date="2022-01" db="EMBL/GenBank/DDBJ databases">
        <authorList>
            <person name="King R."/>
        </authorList>
    </citation>
    <scope>NUCLEOTIDE SEQUENCE</scope>
</reference>
<organism evidence="1 2">
    <name type="scientific">Nezara viridula</name>
    <name type="common">Southern green stink bug</name>
    <name type="synonym">Cimex viridulus</name>
    <dbReference type="NCBI Taxonomy" id="85310"/>
    <lineage>
        <taxon>Eukaryota</taxon>
        <taxon>Metazoa</taxon>
        <taxon>Ecdysozoa</taxon>
        <taxon>Arthropoda</taxon>
        <taxon>Hexapoda</taxon>
        <taxon>Insecta</taxon>
        <taxon>Pterygota</taxon>
        <taxon>Neoptera</taxon>
        <taxon>Paraneoptera</taxon>
        <taxon>Hemiptera</taxon>
        <taxon>Heteroptera</taxon>
        <taxon>Panheteroptera</taxon>
        <taxon>Pentatomomorpha</taxon>
        <taxon>Pentatomoidea</taxon>
        <taxon>Pentatomidae</taxon>
        <taxon>Pentatominae</taxon>
        <taxon>Nezara</taxon>
    </lineage>
</organism>
<evidence type="ECO:0000313" key="1">
    <source>
        <dbReference type="EMBL" id="CAH1403245.1"/>
    </source>
</evidence>
<gene>
    <name evidence="1" type="ORF">NEZAVI_LOCUS11881</name>
</gene>
<evidence type="ECO:0000313" key="2">
    <source>
        <dbReference type="Proteomes" id="UP001152798"/>
    </source>
</evidence>
<dbReference type="AlphaFoldDB" id="A0A9P0HIN1"/>
<dbReference type="Proteomes" id="UP001152798">
    <property type="component" value="Chromosome 5"/>
</dbReference>